<sequence>MEDLQLSEKVTESSNEVQSAGETYLIPMTLPDTQSTPPPKYVIIFDNLDFFIRTHHQSTIHKNQSIHWIHHIAVQDRIPTYHLNNNKPIQDLLEYDLGKSLPDLVQ</sequence>
<name>A0AAN9D9P8_9TELE</name>
<accession>A0AAN9D9P8</accession>
<dbReference type="Proteomes" id="UP001364617">
    <property type="component" value="Unassembled WGS sequence"/>
</dbReference>
<reference evidence="1 2" key="1">
    <citation type="submission" date="2024-02" db="EMBL/GenBank/DDBJ databases">
        <title>Chromosome-level genome assembly of the Eurasian Minnow (Phoxinus phoxinus).</title>
        <authorList>
            <person name="Oriowo T.O."/>
            <person name="Martin S."/>
            <person name="Stange M."/>
            <person name="Chrysostomakis Y."/>
            <person name="Brown T."/>
            <person name="Winkler S."/>
            <person name="Kukowka S."/>
            <person name="Myers E.W."/>
            <person name="Bohne A."/>
        </authorList>
    </citation>
    <scope>NUCLEOTIDE SEQUENCE [LARGE SCALE GENOMIC DNA]</scope>
    <source>
        <strain evidence="1">ZFMK-TIS-60720</strain>
        <tissue evidence="1">Whole Organism</tissue>
    </source>
</reference>
<evidence type="ECO:0000313" key="2">
    <source>
        <dbReference type="Proteomes" id="UP001364617"/>
    </source>
</evidence>
<proteinExistence type="predicted"/>
<dbReference type="AlphaFoldDB" id="A0AAN9D9P8"/>
<comment type="caution">
    <text evidence="1">The sequence shown here is derived from an EMBL/GenBank/DDBJ whole genome shotgun (WGS) entry which is preliminary data.</text>
</comment>
<keyword evidence="2" id="KW-1185">Reference proteome</keyword>
<organism evidence="1 2">
    <name type="scientific">Phoxinus phoxinus</name>
    <name type="common">Eurasian minnow</name>
    <dbReference type="NCBI Taxonomy" id="58324"/>
    <lineage>
        <taxon>Eukaryota</taxon>
        <taxon>Metazoa</taxon>
        <taxon>Chordata</taxon>
        <taxon>Craniata</taxon>
        <taxon>Vertebrata</taxon>
        <taxon>Euteleostomi</taxon>
        <taxon>Actinopterygii</taxon>
        <taxon>Neopterygii</taxon>
        <taxon>Teleostei</taxon>
        <taxon>Ostariophysi</taxon>
        <taxon>Cypriniformes</taxon>
        <taxon>Leuciscidae</taxon>
        <taxon>Phoxininae</taxon>
        <taxon>Phoxinus</taxon>
    </lineage>
</organism>
<evidence type="ECO:0000313" key="1">
    <source>
        <dbReference type="EMBL" id="KAK7162515.1"/>
    </source>
</evidence>
<gene>
    <name evidence="1" type="ORF">R3I93_006741</name>
</gene>
<dbReference type="EMBL" id="JAYKXH010000007">
    <property type="protein sequence ID" value="KAK7162515.1"/>
    <property type="molecule type" value="Genomic_DNA"/>
</dbReference>
<protein>
    <submittedName>
        <fullName evidence="1">Uncharacterized protein</fullName>
    </submittedName>
</protein>